<evidence type="ECO:0000256" key="4">
    <source>
        <dbReference type="ARBA" id="ARBA00012438"/>
    </source>
</evidence>
<evidence type="ECO:0000313" key="16">
    <source>
        <dbReference type="Proteomes" id="UP000318017"/>
    </source>
</evidence>
<dbReference type="EC" id="2.7.13.3" evidence="4"/>
<dbReference type="GO" id="GO:0000155">
    <property type="term" value="F:phosphorelay sensor kinase activity"/>
    <property type="evidence" value="ECO:0007669"/>
    <property type="project" value="InterPro"/>
</dbReference>
<dbReference type="GO" id="GO:0005886">
    <property type="term" value="C:plasma membrane"/>
    <property type="evidence" value="ECO:0007669"/>
    <property type="project" value="UniProtKB-SubCell"/>
</dbReference>
<keyword evidence="11" id="KW-0902">Two-component regulatory system</keyword>
<dbReference type="Gene3D" id="3.30.450.20">
    <property type="entry name" value="PAS domain"/>
    <property type="match status" value="1"/>
</dbReference>
<dbReference type="CDD" id="cd00082">
    <property type="entry name" value="HisKA"/>
    <property type="match status" value="1"/>
</dbReference>
<keyword evidence="16" id="KW-1185">Reference proteome</keyword>
<evidence type="ECO:0000259" key="14">
    <source>
        <dbReference type="PROSITE" id="PS50109"/>
    </source>
</evidence>
<dbReference type="SUPFAM" id="SSF55785">
    <property type="entry name" value="PYP-like sensor domain (PAS domain)"/>
    <property type="match status" value="1"/>
</dbReference>
<dbReference type="KEGG" id="ahel:Q31a_57710"/>
<dbReference type="AlphaFoldDB" id="A0A518GFK7"/>
<comment type="subcellular location">
    <subcellularLocation>
        <location evidence="2">Cell membrane</location>
    </subcellularLocation>
    <subcellularLocation>
        <location evidence="3">Membrane raft</location>
        <topology evidence="3">Multi-pass membrane protein</topology>
    </subcellularLocation>
</comment>
<evidence type="ECO:0000256" key="2">
    <source>
        <dbReference type="ARBA" id="ARBA00004236"/>
    </source>
</evidence>
<dbReference type="GO" id="GO:0045121">
    <property type="term" value="C:membrane raft"/>
    <property type="evidence" value="ECO:0007669"/>
    <property type="project" value="UniProtKB-SubCell"/>
</dbReference>
<gene>
    <name evidence="15" type="primary">phoR_1</name>
    <name evidence="15" type="ORF">Q31a_57710</name>
</gene>
<dbReference type="InterPro" id="IPR005467">
    <property type="entry name" value="His_kinase_dom"/>
</dbReference>
<dbReference type="Gene3D" id="3.30.565.10">
    <property type="entry name" value="Histidine kinase-like ATPase, C-terminal domain"/>
    <property type="match status" value="1"/>
</dbReference>
<sequence length="600" mass="66086">MRFQFALAFLWLFGSSLVLWLGSSFLFEQEERGIAERFQRDTRLLQQALTEFEWPTPWEVAPEWERLETEFDVDMIPLILPKPPGTGSMVVVSPAANSPATESSAAAIMPHWHPTIRGMAQLQTTAELTLRSIPRNAGERQVAEKSLFAAEGAEQKVHVLFARKVLRSSQQRLWWISGGAIFALGTLLATALVANYISRNKREYAAFSPWNRVAQSPPPHDQPLQLPHLPATTPLCLSLDAVADAVNANTNQLHNANQRSNLALGNLQEGVLAVDDQSRVLLANQAVHEHLELANEPYLYRPFLEVVRVPLLTEIVQHVLSRGTPREETGEIGTRARALRILGRPLPLGNGCNGVLITIRDETLLKRIDAVRKDFIANASHELKTPLAAIRAYAETLQMGALDDREAAEKFVASIISQADRIDGLVKGMLQLTRVESNSALKMEAFDAAEALEPCLTAARAMSLSKSIQLELQLPEHPLIIQSDRDGFQTIASNLLSNAVRYTPEGGKVQISLTETPQHCVLSVIDNGIGIREADLERIFERFYRAEKGRSSDTGGTGLGLSIVKHLINALGGSVTATSQLQSGSCFEVRLPLPTRRQTS</sequence>
<keyword evidence="9" id="KW-0418">Kinase</keyword>
<keyword evidence="13" id="KW-0812">Transmembrane</keyword>
<accession>A0A518GFK7</accession>
<evidence type="ECO:0000256" key="12">
    <source>
        <dbReference type="ARBA" id="ARBA00023136"/>
    </source>
</evidence>
<reference evidence="15 16" key="1">
    <citation type="submission" date="2019-02" db="EMBL/GenBank/DDBJ databases">
        <title>Deep-cultivation of Planctomycetes and their phenomic and genomic characterization uncovers novel biology.</title>
        <authorList>
            <person name="Wiegand S."/>
            <person name="Jogler M."/>
            <person name="Boedeker C."/>
            <person name="Pinto D."/>
            <person name="Vollmers J."/>
            <person name="Rivas-Marin E."/>
            <person name="Kohn T."/>
            <person name="Peeters S.H."/>
            <person name="Heuer A."/>
            <person name="Rast P."/>
            <person name="Oberbeckmann S."/>
            <person name="Bunk B."/>
            <person name="Jeske O."/>
            <person name="Meyerdierks A."/>
            <person name="Storesund J.E."/>
            <person name="Kallscheuer N."/>
            <person name="Luecker S."/>
            <person name="Lage O.M."/>
            <person name="Pohl T."/>
            <person name="Merkel B.J."/>
            <person name="Hornburger P."/>
            <person name="Mueller R.-W."/>
            <person name="Bruemmer F."/>
            <person name="Labrenz M."/>
            <person name="Spormann A.M."/>
            <person name="Op den Camp H."/>
            <person name="Overmann J."/>
            <person name="Amann R."/>
            <person name="Jetten M.S.M."/>
            <person name="Mascher T."/>
            <person name="Medema M.H."/>
            <person name="Devos D.P."/>
            <person name="Kaster A.-K."/>
            <person name="Ovreas L."/>
            <person name="Rohde M."/>
            <person name="Galperin M.Y."/>
            <person name="Jogler C."/>
        </authorList>
    </citation>
    <scope>NUCLEOTIDE SEQUENCE [LARGE SCALE GENOMIC DNA]</scope>
    <source>
        <strain evidence="15 16">Q31a</strain>
    </source>
</reference>
<dbReference type="SUPFAM" id="SSF47384">
    <property type="entry name" value="Homodimeric domain of signal transducing histidine kinase"/>
    <property type="match status" value="1"/>
</dbReference>
<dbReference type="Pfam" id="PF00512">
    <property type="entry name" value="HisKA"/>
    <property type="match status" value="1"/>
</dbReference>
<evidence type="ECO:0000256" key="1">
    <source>
        <dbReference type="ARBA" id="ARBA00000085"/>
    </source>
</evidence>
<comment type="catalytic activity">
    <reaction evidence="1">
        <text>ATP + protein L-histidine = ADP + protein N-phospho-L-histidine.</text>
        <dbReference type="EC" id="2.7.13.3"/>
    </reaction>
</comment>
<dbReference type="PANTHER" id="PTHR45453">
    <property type="entry name" value="PHOSPHATE REGULON SENSOR PROTEIN PHOR"/>
    <property type="match status" value="1"/>
</dbReference>
<evidence type="ECO:0000313" key="15">
    <source>
        <dbReference type="EMBL" id="QDV27382.1"/>
    </source>
</evidence>
<evidence type="ECO:0000256" key="3">
    <source>
        <dbReference type="ARBA" id="ARBA00004314"/>
    </source>
</evidence>
<dbReference type="GO" id="GO:0016036">
    <property type="term" value="P:cellular response to phosphate starvation"/>
    <property type="evidence" value="ECO:0007669"/>
    <property type="project" value="TreeGrafter"/>
</dbReference>
<dbReference type="InterPro" id="IPR013656">
    <property type="entry name" value="PAS_4"/>
</dbReference>
<evidence type="ECO:0000256" key="13">
    <source>
        <dbReference type="SAM" id="Phobius"/>
    </source>
</evidence>
<dbReference type="FunFam" id="1.10.287.130:FF:000001">
    <property type="entry name" value="Two-component sensor histidine kinase"/>
    <property type="match status" value="1"/>
</dbReference>
<dbReference type="InterPro" id="IPR036097">
    <property type="entry name" value="HisK_dim/P_sf"/>
</dbReference>
<evidence type="ECO:0000256" key="7">
    <source>
        <dbReference type="ARBA" id="ARBA00022679"/>
    </source>
</evidence>
<proteinExistence type="predicted"/>
<dbReference type="Pfam" id="PF02518">
    <property type="entry name" value="HATPase_c"/>
    <property type="match status" value="1"/>
</dbReference>
<dbReference type="InterPro" id="IPR050351">
    <property type="entry name" value="BphY/WalK/GraS-like"/>
</dbReference>
<dbReference type="InterPro" id="IPR036890">
    <property type="entry name" value="HATPase_C_sf"/>
</dbReference>
<evidence type="ECO:0000256" key="8">
    <source>
        <dbReference type="ARBA" id="ARBA00022741"/>
    </source>
</evidence>
<dbReference type="PANTHER" id="PTHR45453:SF1">
    <property type="entry name" value="PHOSPHATE REGULON SENSOR PROTEIN PHOR"/>
    <property type="match status" value="1"/>
</dbReference>
<evidence type="ECO:0000256" key="10">
    <source>
        <dbReference type="ARBA" id="ARBA00022840"/>
    </source>
</evidence>
<dbReference type="SUPFAM" id="SSF55874">
    <property type="entry name" value="ATPase domain of HSP90 chaperone/DNA topoisomerase II/histidine kinase"/>
    <property type="match status" value="1"/>
</dbReference>
<keyword evidence="13" id="KW-1133">Transmembrane helix</keyword>
<dbReference type="CDD" id="cd00075">
    <property type="entry name" value="HATPase"/>
    <property type="match status" value="1"/>
</dbReference>
<dbReference type="Pfam" id="PF08448">
    <property type="entry name" value="PAS_4"/>
    <property type="match status" value="1"/>
</dbReference>
<keyword evidence="8" id="KW-0547">Nucleotide-binding</keyword>
<feature type="transmembrane region" description="Helical" evidence="13">
    <location>
        <begin position="173"/>
        <end position="197"/>
    </location>
</feature>
<evidence type="ECO:0000256" key="11">
    <source>
        <dbReference type="ARBA" id="ARBA00023012"/>
    </source>
</evidence>
<evidence type="ECO:0000256" key="6">
    <source>
        <dbReference type="ARBA" id="ARBA00022553"/>
    </source>
</evidence>
<dbReference type="GO" id="GO:0005524">
    <property type="term" value="F:ATP binding"/>
    <property type="evidence" value="ECO:0007669"/>
    <property type="project" value="UniProtKB-KW"/>
</dbReference>
<dbReference type="InterPro" id="IPR035965">
    <property type="entry name" value="PAS-like_dom_sf"/>
</dbReference>
<dbReference type="PROSITE" id="PS50109">
    <property type="entry name" value="HIS_KIN"/>
    <property type="match status" value="1"/>
</dbReference>
<dbReference type="Proteomes" id="UP000318017">
    <property type="component" value="Chromosome"/>
</dbReference>
<keyword evidence="7 15" id="KW-0808">Transferase</keyword>
<keyword evidence="6" id="KW-0597">Phosphoprotein</keyword>
<dbReference type="FunFam" id="3.30.565.10:FF:000023">
    <property type="entry name" value="PAS domain-containing sensor histidine kinase"/>
    <property type="match status" value="1"/>
</dbReference>
<dbReference type="RefSeq" id="WP_145084689.1">
    <property type="nucleotide sequence ID" value="NZ_CP036298.1"/>
</dbReference>
<dbReference type="InterPro" id="IPR003594">
    <property type="entry name" value="HATPase_dom"/>
</dbReference>
<organism evidence="15 16">
    <name type="scientific">Aureliella helgolandensis</name>
    <dbReference type="NCBI Taxonomy" id="2527968"/>
    <lineage>
        <taxon>Bacteria</taxon>
        <taxon>Pseudomonadati</taxon>
        <taxon>Planctomycetota</taxon>
        <taxon>Planctomycetia</taxon>
        <taxon>Pirellulales</taxon>
        <taxon>Pirellulaceae</taxon>
        <taxon>Aureliella</taxon>
    </lineage>
</organism>
<keyword evidence="12 13" id="KW-0472">Membrane</keyword>
<feature type="domain" description="Histidine kinase" evidence="14">
    <location>
        <begin position="378"/>
        <end position="595"/>
    </location>
</feature>
<evidence type="ECO:0000256" key="5">
    <source>
        <dbReference type="ARBA" id="ARBA00022475"/>
    </source>
</evidence>
<dbReference type="SMART" id="SM00387">
    <property type="entry name" value="HATPase_c"/>
    <property type="match status" value="1"/>
</dbReference>
<dbReference type="InterPro" id="IPR003661">
    <property type="entry name" value="HisK_dim/P_dom"/>
</dbReference>
<protein>
    <recommendedName>
        <fullName evidence="4">histidine kinase</fullName>
        <ecNumber evidence="4">2.7.13.3</ecNumber>
    </recommendedName>
</protein>
<dbReference type="PRINTS" id="PR00344">
    <property type="entry name" value="BCTRLSENSOR"/>
</dbReference>
<dbReference type="Gene3D" id="1.10.287.130">
    <property type="match status" value="1"/>
</dbReference>
<name>A0A518GFK7_9BACT</name>
<dbReference type="InterPro" id="IPR004358">
    <property type="entry name" value="Sig_transdc_His_kin-like_C"/>
</dbReference>
<keyword evidence="5" id="KW-1003">Cell membrane</keyword>
<dbReference type="OrthoDB" id="9813151at2"/>
<dbReference type="GO" id="GO:0004721">
    <property type="term" value="F:phosphoprotein phosphatase activity"/>
    <property type="evidence" value="ECO:0007669"/>
    <property type="project" value="TreeGrafter"/>
</dbReference>
<dbReference type="SMART" id="SM00388">
    <property type="entry name" value="HisKA"/>
    <property type="match status" value="1"/>
</dbReference>
<keyword evidence="10" id="KW-0067">ATP-binding</keyword>
<evidence type="ECO:0000256" key="9">
    <source>
        <dbReference type="ARBA" id="ARBA00022777"/>
    </source>
</evidence>
<dbReference type="EMBL" id="CP036298">
    <property type="protein sequence ID" value="QDV27382.1"/>
    <property type="molecule type" value="Genomic_DNA"/>
</dbReference>